<dbReference type="Gene3D" id="3.20.20.70">
    <property type="entry name" value="Aldolase class I"/>
    <property type="match status" value="1"/>
</dbReference>
<dbReference type="AlphaFoldDB" id="A0A1I6M3Y9"/>
<dbReference type="InterPro" id="IPR017853">
    <property type="entry name" value="GH"/>
</dbReference>
<accession>A0A1I6M3Y9</accession>
<dbReference type="PROSITE" id="PS51318">
    <property type="entry name" value="TAT"/>
    <property type="match status" value="1"/>
</dbReference>
<name>A0A1I6M3Y9_9BACT</name>
<dbReference type="EMBL" id="FOZL01000001">
    <property type="protein sequence ID" value="SFS10373.1"/>
    <property type="molecule type" value="Genomic_DNA"/>
</dbReference>
<evidence type="ECO:0000313" key="2">
    <source>
        <dbReference type="Proteomes" id="UP000199024"/>
    </source>
</evidence>
<keyword evidence="2" id="KW-1185">Reference proteome</keyword>
<dbReference type="STRING" id="474950.SAMN05421771_1784"/>
<reference evidence="1 2" key="1">
    <citation type="submission" date="2016-10" db="EMBL/GenBank/DDBJ databases">
        <authorList>
            <person name="de Groot N.N."/>
        </authorList>
    </citation>
    <scope>NUCLEOTIDE SEQUENCE [LARGE SCALE GENOMIC DNA]</scope>
    <source>
        <strain evidence="1 2">DSM 21001</strain>
    </source>
</reference>
<dbReference type="SUPFAM" id="SSF51445">
    <property type="entry name" value="(Trans)glycosidases"/>
    <property type="match status" value="1"/>
</dbReference>
<protein>
    <submittedName>
        <fullName evidence="1">Alpha-galactosidase</fullName>
    </submittedName>
</protein>
<sequence>MGKISRRGLLGGIGAAAAAGALPARGAVKASGFVEVMRTPSTVTAFAGLGSAMELTRSGDAWGTGQVSVGTPVSDGAMRVTVRSPAVALTHVRIRWAGAIAGDVKVLGDAWERSYGDLEWRGIVPERAMPWYCAVHAAGETHGYGVKTGAKAMAFWQVDAEGVTLWLDVRNGGEGVRLGDRTLDAVTVVSRRGKDGEDAGAAIAAFCTVMCERPARKTTAIFGSNDWYYAYGNNTAAGIERDADLMAEVATGGTVRPFTIIDDGWQKPAKFPDMHGLAASIARKGVRPGIWVRPLEAHAGAPEGLLLSAARYGGRTDRRKGLAFDPTVPEALEIVLKKVTDAVAWGYELVKHDFSTYELFGQWGFEMGASPTLAGWGFSDRTKTNAEIVNDLYGAIRGAAGEKTCVIGCNTVGHLSAGVFEANRTGDDVSGKVWERTRKMGVNTLAFRLPQNRRFFVGDADCVPVTAAIPWEKTKMWMDVVARSGTALIVSADPAVVGAKQKTALKEAFALAAQPVGTVTAEDWMETTTPGKWRLGGVKKMYGWSGVDGAWPFGA</sequence>
<proteinExistence type="predicted"/>
<gene>
    <name evidence="1" type="ORF">SAMN05421771_1784</name>
</gene>
<dbReference type="Proteomes" id="UP000199024">
    <property type="component" value="Unassembled WGS sequence"/>
</dbReference>
<organism evidence="1 2">
    <name type="scientific">Granulicella pectinivorans</name>
    <dbReference type="NCBI Taxonomy" id="474950"/>
    <lineage>
        <taxon>Bacteria</taxon>
        <taxon>Pseudomonadati</taxon>
        <taxon>Acidobacteriota</taxon>
        <taxon>Terriglobia</taxon>
        <taxon>Terriglobales</taxon>
        <taxon>Acidobacteriaceae</taxon>
        <taxon>Granulicella</taxon>
    </lineage>
</organism>
<dbReference type="OrthoDB" id="9758822at2"/>
<evidence type="ECO:0000313" key="1">
    <source>
        <dbReference type="EMBL" id="SFS10373.1"/>
    </source>
</evidence>
<dbReference type="InterPro" id="IPR013785">
    <property type="entry name" value="Aldolase_TIM"/>
</dbReference>
<dbReference type="RefSeq" id="WP_141223855.1">
    <property type="nucleotide sequence ID" value="NZ_FOZL01000001.1"/>
</dbReference>
<dbReference type="InterPro" id="IPR006311">
    <property type="entry name" value="TAT_signal"/>
</dbReference>